<organism evidence="3 4">
    <name type="scientific">Symbiodinium necroappetens</name>
    <dbReference type="NCBI Taxonomy" id="1628268"/>
    <lineage>
        <taxon>Eukaryota</taxon>
        <taxon>Sar</taxon>
        <taxon>Alveolata</taxon>
        <taxon>Dinophyceae</taxon>
        <taxon>Suessiales</taxon>
        <taxon>Symbiodiniaceae</taxon>
        <taxon>Symbiodinium</taxon>
    </lineage>
</organism>
<feature type="domain" description="Apple" evidence="2">
    <location>
        <begin position="185"/>
        <end position="226"/>
    </location>
</feature>
<feature type="chain" id="PRO_5032606925" description="Apple domain-containing protein" evidence="1">
    <location>
        <begin position="17"/>
        <end position="330"/>
    </location>
</feature>
<reference evidence="3" key="1">
    <citation type="submission" date="2021-02" db="EMBL/GenBank/DDBJ databases">
        <authorList>
            <person name="Dougan E. K."/>
            <person name="Rhodes N."/>
            <person name="Thang M."/>
            <person name="Chan C."/>
        </authorList>
    </citation>
    <scope>NUCLEOTIDE SEQUENCE</scope>
</reference>
<name>A0A812WKS6_9DINO</name>
<dbReference type="EMBL" id="CAJNJA010034132">
    <property type="protein sequence ID" value="CAE7687981.1"/>
    <property type="molecule type" value="Genomic_DNA"/>
</dbReference>
<evidence type="ECO:0000256" key="1">
    <source>
        <dbReference type="SAM" id="SignalP"/>
    </source>
</evidence>
<accession>A0A812WKS6</accession>
<keyword evidence="1" id="KW-0732">Signal</keyword>
<dbReference type="AlphaFoldDB" id="A0A812WKS6"/>
<evidence type="ECO:0000313" key="3">
    <source>
        <dbReference type="EMBL" id="CAE7687981.1"/>
    </source>
</evidence>
<evidence type="ECO:0000259" key="2">
    <source>
        <dbReference type="Pfam" id="PF00024"/>
    </source>
</evidence>
<dbReference type="OrthoDB" id="405917at2759"/>
<proteinExistence type="predicted"/>
<dbReference type="InterPro" id="IPR003609">
    <property type="entry name" value="Pan_app"/>
</dbReference>
<comment type="caution">
    <text evidence="3">The sequence shown here is derived from an EMBL/GenBank/DDBJ whole genome shotgun (WGS) entry which is preliminary data.</text>
</comment>
<evidence type="ECO:0000313" key="4">
    <source>
        <dbReference type="Proteomes" id="UP000601435"/>
    </source>
</evidence>
<dbReference type="Proteomes" id="UP000601435">
    <property type="component" value="Unassembled WGS sequence"/>
</dbReference>
<gene>
    <name evidence="3" type="ORF">SNEC2469_LOCUS19813</name>
</gene>
<feature type="signal peptide" evidence="1">
    <location>
        <begin position="1"/>
        <end position="16"/>
    </location>
</feature>
<sequence length="330" mass="35796">MALFFCFMQCLVLAYATKTRHCNGPSCNGGNLLLQYVARSSKSGSLVLPARTHCTREEAWSGCAYICPVGFHLNLSLATPYPSSGDDCSSLKGPAWAFNTDFPKYLLYDCATCQQTSDSLPATSSPTTANASCEGTECTASLECPTGFVLSEKHEVCALPEDHNFTDGLGLYNENDGVKLATCSSLGITSLEACQDLCLQERGVDGCKGVEFNVKSGRCEVWTRSEGIWAFSEPPWDGFTCLRFGWPGRYLNPMNGGVDQACRAAGGKNSNSYYVVQKAQNMEDCRARCVAAALCRGVEYSLGRCEIWHVEVAASVPLRGFTCLRYLPPP</sequence>
<protein>
    <recommendedName>
        <fullName evidence="2">Apple domain-containing protein</fullName>
    </recommendedName>
</protein>
<dbReference type="Pfam" id="PF00024">
    <property type="entry name" value="PAN_1"/>
    <property type="match status" value="1"/>
</dbReference>
<keyword evidence="4" id="KW-1185">Reference proteome</keyword>